<feature type="region of interest" description="Disordered" evidence="1">
    <location>
        <begin position="29"/>
        <end position="177"/>
    </location>
</feature>
<dbReference type="EMBL" id="BSXT01004044">
    <property type="protein sequence ID" value="GMF56543.1"/>
    <property type="molecule type" value="Genomic_DNA"/>
</dbReference>
<keyword evidence="3" id="KW-1185">Reference proteome</keyword>
<dbReference type="Proteomes" id="UP001165121">
    <property type="component" value="Unassembled WGS sequence"/>
</dbReference>
<proteinExistence type="predicted"/>
<dbReference type="AlphaFoldDB" id="A0A9W7D5P7"/>
<reference evidence="2" key="1">
    <citation type="submission" date="2023-04" db="EMBL/GenBank/DDBJ databases">
        <title>Phytophthora fragariaefolia NBRC 109709.</title>
        <authorList>
            <person name="Ichikawa N."/>
            <person name="Sato H."/>
            <person name="Tonouchi N."/>
        </authorList>
    </citation>
    <scope>NUCLEOTIDE SEQUENCE</scope>
    <source>
        <strain evidence="2">NBRC 109709</strain>
    </source>
</reference>
<dbReference type="OrthoDB" id="127590at2759"/>
<organism evidence="2 3">
    <name type="scientific">Phytophthora fragariaefolia</name>
    <dbReference type="NCBI Taxonomy" id="1490495"/>
    <lineage>
        <taxon>Eukaryota</taxon>
        <taxon>Sar</taxon>
        <taxon>Stramenopiles</taxon>
        <taxon>Oomycota</taxon>
        <taxon>Peronosporomycetes</taxon>
        <taxon>Peronosporales</taxon>
        <taxon>Peronosporaceae</taxon>
        <taxon>Phytophthora</taxon>
    </lineage>
</organism>
<gene>
    <name evidence="2" type="ORF">Pfra01_002399800</name>
</gene>
<comment type="caution">
    <text evidence="2">The sequence shown here is derived from an EMBL/GenBank/DDBJ whole genome shotgun (WGS) entry which is preliminary data.</text>
</comment>
<sequence>MPHLCNPVTPSPTKPWAQGVHDCRSNELVHSHHARNATTPPVALPAVSAPETTSAPSRLSIADYFAEQRRRHGPSPMENAGDGAQAPRQPLRACDLLFEDSEEEGEVQVDYEEYPDETPGSPSRSTGGTAAPPTRDASPRVLRTPNPFPERPAGRLALRELSEPRDPPQGEVDSAMEEPVVTNDLDEAQSRQVALELHAPVSRRPVARPLLTPSVRDYGFQPRDPAETARQAASQLLNTYVIGPAARTREELAQRIALRERFLTPQVTSL</sequence>
<name>A0A9W7D5P7_9STRA</name>
<feature type="compositionally biased region" description="Acidic residues" evidence="1">
    <location>
        <begin position="97"/>
        <end position="116"/>
    </location>
</feature>
<protein>
    <submittedName>
        <fullName evidence="2">Unnamed protein product</fullName>
    </submittedName>
</protein>
<evidence type="ECO:0000313" key="3">
    <source>
        <dbReference type="Proteomes" id="UP001165121"/>
    </source>
</evidence>
<feature type="compositionally biased region" description="Basic and acidic residues" evidence="1">
    <location>
        <begin position="157"/>
        <end position="168"/>
    </location>
</feature>
<accession>A0A9W7D5P7</accession>
<evidence type="ECO:0000313" key="2">
    <source>
        <dbReference type="EMBL" id="GMF56543.1"/>
    </source>
</evidence>
<evidence type="ECO:0000256" key="1">
    <source>
        <dbReference type="SAM" id="MobiDB-lite"/>
    </source>
</evidence>